<proteinExistence type="inferred from homology"/>
<dbReference type="Gene3D" id="3.40.50.720">
    <property type="entry name" value="NAD(P)-binding Rossmann-like Domain"/>
    <property type="match status" value="1"/>
</dbReference>
<comment type="catalytic activity">
    <reaction evidence="1">
        <text>a long-chain fatty acyl-CoA + 2 NADPH + 2 H(+) = a long-chain primary fatty alcohol + 2 NADP(+) + CoA</text>
        <dbReference type="Rhea" id="RHEA:52716"/>
        <dbReference type="ChEBI" id="CHEBI:15378"/>
        <dbReference type="ChEBI" id="CHEBI:57287"/>
        <dbReference type="ChEBI" id="CHEBI:57783"/>
        <dbReference type="ChEBI" id="CHEBI:58349"/>
        <dbReference type="ChEBI" id="CHEBI:77396"/>
        <dbReference type="ChEBI" id="CHEBI:83139"/>
        <dbReference type="EC" id="1.2.1.84"/>
    </reaction>
</comment>
<comment type="caution">
    <text evidence="3">The sequence shown here is derived from an EMBL/GenBank/DDBJ whole genome shotgun (WGS) entry which is preliminary data.</text>
</comment>
<dbReference type="InterPro" id="IPR026055">
    <property type="entry name" value="FAR"/>
</dbReference>
<evidence type="ECO:0000256" key="1">
    <source>
        <dbReference type="RuleBase" id="RU363097"/>
    </source>
</evidence>
<dbReference type="Proteomes" id="UP001341840">
    <property type="component" value="Unassembled WGS sequence"/>
</dbReference>
<dbReference type="GO" id="GO:0102965">
    <property type="term" value="F:alcohol-forming long-chain fatty acyl-CoA reductase activity"/>
    <property type="evidence" value="ECO:0007669"/>
    <property type="project" value="UniProtKB-EC"/>
</dbReference>
<dbReference type="InterPro" id="IPR036291">
    <property type="entry name" value="NAD(P)-bd_dom_sf"/>
</dbReference>
<dbReference type="EC" id="1.2.1.84" evidence="1"/>
<dbReference type="SUPFAM" id="SSF51735">
    <property type="entry name" value="NAD(P)-binding Rossmann-fold domains"/>
    <property type="match status" value="1"/>
</dbReference>
<organism evidence="3 4">
    <name type="scientific">Stylosanthes scabra</name>
    <dbReference type="NCBI Taxonomy" id="79078"/>
    <lineage>
        <taxon>Eukaryota</taxon>
        <taxon>Viridiplantae</taxon>
        <taxon>Streptophyta</taxon>
        <taxon>Embryophyta</taxon>
        <taxon>Tracheophyta</taxon>
        <taxon>Spermatophyta</taxon>
        <taxon>Magnoliopsida</taxon>
        <taxon>eudicotyledons</taxon>
        <taxon>Gunneridae</taxon>
        <taxon>Pentapetalae</taxon>
        <taxon>rosids</taxon>
        <taxon>fabids</taxon>
        <taxon>Fabales</taxon>
        <taxon>Fabaceae</taxon>
        <taxon>Papilionoideae</taxon>
        <taxon>50 kb inversion clade</taxon>
        <taxon>dalbergioids sensu lato</taxon>
        <taxon>Dalbergieae</taxon>
        <taxon>Pterocarpus clade</taxon>
        <taxon>Stylosanthes</taxon>
    </lineage>
</organism>
<dbReference type="Pfam" id="PF07993">
    <property type="entry name" value="NAD_binding_4"/>
    <property type="match status" value="1"/>
</dbReference>
<gene>
    <name evidence="3" type="primary">FAR5</name>
    <name evidence="3" type="ORF">PIB30_112818</name>
</gene>
<sequence>MELGSIIEFLEGKTIFVTGATGFLAKVFVEKILRVQPNIKKLYLLVRAEDTESATQRLHNE</sequence>
<keyword evidence="1" id="KW-0443">Lipid metabolism</keyword>
<feature type="domain" description="Thioester reductase (TE)" evidence="2">
    <location>
        <begin position="17"/>
        <end position="60"/>
    </location>
</feature>
<evidence type="ECO:0000313" key="3">
    <source>
        <dbReference type="EMBL" id="MED6117761.1"/>
    </source>
</evidence>
<keyword evidence="1" id="KW-0444">Lipid biosynthesis</keyword>
<keyword evidence="4" id="KW-1185">Reference proteome</keyword>
<dbReference type="InterPro" id="IPR013120">
    <property type="entry name" value="FAR_NAD-bd"/>
</dbReference>
<dbReference type="PANTHER" id="PTHR11011">
    <property type="entry name" value="MALE STERILITY PROTEIN 2-RELATED"/>
    <property type="match status" value="1"/>
</dbReference>
<accession>A0ABU6R1K2</accession>
<keyword evidence="1" id="KW-0521">NADP</keyword>
<feature type="non-terminal residue" evidence="3">
    <location>
        <position position="61"/>
    </location>
</feature>
<comment type="similarity">
    <text evidence="1">Belongs to the fatty acyl-CoA reductase family.</text>
</comment>
<dbReference type="EMBL" id="JASCZI010008435">
    <property type="protein sequence ID" value="MED6117761.1"/>
    <property type="molecule type" value="Genomic_DNA"/>
</dbReference>
<comment type="function">
    <text evidence="1">Catalyzes the reduction of fatty acyl-CoA to fatty alcohols.</text>
</comment>
<name>A0ABU6R1K2_9FABA</name>
<reference evidence="3 4" key="1">
    <citation type="journal article" date="2023" name="Plants (Basel)">
        <title>Bridging the Gap: Combining Genomics and Transcriptomics Approaches to Understand Stylosanthes scabra, an Orphan Legume from the Brazilian Caatinga.</title>
        <authorList>
            <person name="Ferreira-Neto J.R.C."/>
            <person name="da Silva M.D."/>
            <person name="Binneck E."/>
            <person name="de Melo N.F."/>
            <person name="da Silva R.H."/>
            <person name="de Melo A.L.T.M."/>
            <person name="Pandolfi V."/>
            <person name="Bustamante F.O."/>
            <person name="Brasileiro-Vidal A.C."/>
            <person name="Benko-Iseppon A.M."/>
        </authorList>
    </citation>
    <scope>NUCLEOTIDE SEQUENCE [LARGE SCALE GENOMIC DNA]</scope>
    <source>
        <tissue evidence="3">Leaves</tissue>
    </source>
</reference>
<keyword evidence="1 3" id="KW-0560">Oxidoreductase</keyword>
<dbReference type="PANTHER" id="PTHR11011:SF99">
    <property type="entry name" value="FATTY ACYL-COA REDUCTASE 3"/>
    <property type="match status" value="1"/>
</dbReference>
<evidence type="ECO:0000313" key="4">
    <source>
        <dbReference type="Proteomes" id="UP001341840"/>
    </source>
</evidence>
<evidence type="ECO:0000259" key="2">
    <source>
        <dbReference type="Pfam" id="PF07993"/>
    </source>
</evidence>
<protein>
    <recommendedName>
        <fullName evidence="1">Fatty acyl-CoA reductase</fullName>
        <ecNumber evidence="1">1.2.1.84</ecNumber>
    </recommendedName>
</protein>